<comment type="similarity">
    <text evidence="1">Belongs to the leucine-binding protein family.</text>
</comment>
<feature type="domain" description="Leucine-binding protein" evidence="4">
    <location>
        <begin position="45"/>
        <end position="378"/>
    </location>
</feature>
<evidence type="ECO:0000256" key="2">
    <source>
        <dbReference type="ARBA" id="ARBA00022729"/>
    </source>
</evidence>
<dbReference type="SUPFAM" id="SSF53822">
    <property type="entry name" value="Periplasmic binding protein-like I"/>
    <property type="match status" value="1"/>
</dbReference>
<accession>A0A9D1UMT8</accession>
<feature type="signal peptide" evidence="3">
    <location>
        <begin position="1"/>
        <end position="21"/>
    </location>
</feature>
<dbReference type="EMBL" id="DXGA01000073">
    <property type="protein sequence ID" value="HIW93552.1"/>
    <property type="molecule type" value="Genomic_DNA"/>
</dbReference>
<evidence type="ECO:0000256" key="1">
    <source>
        <dbReference type="ARBA" id="ARBA00010062"/>
    </source>
</evidence>
<dbReference type="PANTHER" id="PTHR30483:SF6">
    <property type="entry name" value="PERIPLASMIC BINDING PROTEIN OF ABC TRANSPORTER FOR NATURAL AMINO ACIDS"/>
    <property type="match status" value="1"/>
</dbReference>
<dbReference type="PANTHER" id="PTHR30483">
    <property type="entry name" value="LEUCINE-SPECIFIC-BINDING PROTEIN"/>
    <property type="match status" value="1"/>
</dbReference>
<evidence type="ECO:0000313" key="5">
    <source>
        <dbReference type="EMBL" id="HIW93552.1"/>
    </source>
</evidence>
<evidence type="ECO:0000259" key="4">
    <source>
        <dbReference type="Pfam" id="PF13458"/>
    </source>
</evidence>
<dbReference type="Pfam" id="PF13458">
    <property type="entry name" value="Peripla_BP_6"/>
    <property type="match status" value="1"/>
</dbReference>
<proteinExistence type="inferred from homology"/>
<sequence length="395" mass="42190">MKKLRILSLAMAAAMSVSLLAGCSNGTATTPEDDTTSTATGTAFKIGGTAPLTGDASIYGLAVQRGAQIAVDEINAEGGSIQFELKYEDDVNDPEKAVNAYNTLKDWGMQLSLGSVTTKPCESTSVYNFEDRIFALTPSASSTAVVEGKDNVYQMCFTDPNQGLASADYINSQGLGEKVFIIWKNDDVYSTGIKDTFMAEAEKLGLEVVGDATFATGNDQDFSVQLNQAKEAGADLLFLPMYYQPASLILAQADAMGYEPKFFGVDGMDGILTMEGFDASLAEGVMLLTPFNADATDDATVNFVTKYKELYGEVPNQFAADAYDCVYAYKLALETAGCTPDMTAEELCDKMIETFPTITFTGLTGDGDITWQTDGKVSKAPKGMVIQNGAYVGME</sequence>
<protein>
    <submittedName>
        <fullName evidence="5">ABC transporter substrate-binding protein</fullName>
    </submittedName>
</protein>
<feature type="chain" id="PRO_5039106635" evidence="3">
    <location>
        <begin position="22"/>
        <end position="395"/>
    </location>
</feature>
<comment type="caution">
    <text evidence="5">The sequence shown here is derived from an EMBL/GenBank/DDBJ whole genome shotgun (WGS) entry which is preliminary data.</text>
</comment>
<reference evidence="5" key="1">
    <citation type="journal article" date="2021" name="PeerJ">
        <title>Extensive microbial diversity within the chicken gut microbiome revealed by metagenomics and culture.</title>
        <authorList>
            <person name="Gilroy R."/>
            <person name="Ravi A."/>
            <person name="Getino M."/>
            <person name="Pursley I."/>
            <person name="Horton D.L."/>
            <person name="Alikhan N.F."/>
            <person name="Baker D."/>
            <person name="Gharbi K."/>
            <person name="Hall N."/>
            <person name="Watson M."/>
            <person name="Adriaenssens E.M."/>
            <person name="Foster-Nyarko E."/>
            <person name="Jarju S."/>
            <person name="Secka A."/>
            <person name="Antonio M."/>
            <person name="Oren A."/>
            <person name="Chaudhuri R.R."/>
            <person name="La Ragione R."/>
            <person name="Hildebrand F."/>
            <person name="Pallen M.J."/>
        </authorList>
    </citation>
    <scope>NUCLEOTIDE SEQUENCE</scope>
    <source>
        <strain evidence="5">ChiGjej6B6-1540</strain>
    </source>
</reference>
<name>A0A9D1UMT8_9FIRM</name>
<dbReference type="InterPro" id="IPR051010">
    <property type="entry name" value="BCAA_transport"/>
</dbReference>
<dbReference type="CDD" id="cd06347">
    <property type="entry name" value="PBP1_ABC_LivK_ligand_binding-like"/>
    <property type="match status" value="1"/>
</dbReference>
<keyword evidence="2 3" id="KW-0732">Signal</keyword>
<dbReference type="PROSITE" id="PS51257">
    <property type="entry name" value="PROKAR_LIPOPROTEIN"/>
    <property type="match status" value="1"/>
</dbReference>
<reference evidence="5" key="2">
    <citation type="submission" date="2021-04" db="EMBL/GenBank/DDBJ databases">
        <authorList>
            <person name="Gilroy R."/>
        </authorList>
    </citation>
    <scope>NUCLEOTIDE SEQUENCE</scope>
    <source>
        <strain evidence="5">ChiGjej6B6-1540</strain>
    </source>
</reference>
<dbReference type="Gene3D" id="3.40.50.2300">
    <property type="match status" value="2"/>
</dbReference>
<gene>
    <name evidence="5" type="ORF">H9868_03325</name>
</gene>
<evidence type="ECO:0000256" key="3">
    <source>
        <dbReference type="SAM" id="SignalP"/>
    </source>
</evidence>
<dbReference type="InterPro" id="IPR028082">
    <property type="entry name" value="Peripla_BP_I"/>
</dbReference>
<organism evidence="5 6">
    <name type="scientific">Candidatus Flavonifractor merdipullorum</name>
    <dbReference type="NCBI Taxonomy" id="2838590"/>
    <lineage>
        <taxon>Bacteria</taxon>
        <taxon>Bacillati</taxon>
        <taxon>Bacillota</taxon>
        <taxon>Clostridia</taxon>
        <taxon>Eubacteriales</taxon>
        <taxon>Oscillospiraceae</taxon>
        <taxon>Flavonifractor</taxon>
    </lineage>
</organism>
<evidence type="ECO:0000313" key="6">
    <source>
        <dbReference type="Proteomes" id="UP000824192"/>
    </source>
</evidence>
<dbReference type="Proteomes" id="UP000824192">
    <property type="component" value="Unassembled WGS sequence"/>
</dbReference>
<dbReference type="AlphaFoldDB" id="A0A9D1UMT8"/>
<dbReference type="InterPro" id="IPR028081">
    <property type="entry name" value="Leu-bd"/>
</dbReference>